<evidence type="ECO:0000313" key="2">
    <source>
        <dbReference type="Proteomes" id="UP000309997"/>
    </source>
</evidence>
<comment type="caution">
    <text evidence="1">The sequence shown here is derived from an EMBL/GenBank/DDBJ whole genome shotgun (WGS) entry which is preliminary data.</text>
</comment>
<evidence type="ECO:0000313" key="1">
    <source>
        <dbReference type="EMBL" id="KAL3597426.1"/>
    </source>
</evidence>
<organism evidence="1 2">
    <name type="scientific">Populus alba</name>
    <name type="common">White poplar</name>
    <dbReference type="NCBI Taxonomy" id="43335"/>
    <lineage>
        <taxon>Eukaryota</taxon>
        <taxon>Viridiplantae</taxon>
        <taxon>Streptophyta</taxon>
        <taxon>Embryophyta</taxon>
        <taxon>Tracheophyta</taxon>
        <taxon>Spermatophyta</taxon>
        <taxon>Magnoliopsida</taxon>
        <taxon>eudicotyledons</taxon>
        <taxon>Gunneridae</taxon>
        <taxon>Pentapetalae</taxon>
        <taxon>rosids</taxon>
        <taxon>fabids</taxon>
        <taxon>Malpighiales</taxon>
        <taxon>Salicaceae</taxon>
        <taxon>Saliceae</taxon>
        <taxon>Populus</taxon>
    </lineage>
</organism>
<name>A0ACC4CIV1_POPAL</name>
<proteinExistence type="predicted"/>
<sequence>MIKDEKPGEEQSQRVIKSSLLLGSYGSPDGTEQHVGVMNATFSAPCSLVPIDSCHLGAHNPVFLQQASYITGVENLLHQRNISATAVQQTRGESGRPDNKSLEEDKMLESCSFGGSGEEAFVPSKTEKLNPIQCEEGSSRGQTREDLKQIPGASAKVFFS</sequence>
<accession>A0ACC4CIV1</accession>
<dbReference type="EMBL" id="RCHU02000004">
    <property type="protein sequence ID" value="KAL3597426.1"/>
    <property type="molecule type" value="Genomic_DNA"/>
</dbReference>
<protein>
    <submittedName>
        <fullName evidence="1">Uncharacterized protein</fullName>
    </submittedName>
</protein>
<gene>
    <name evidence="1" type="ORF">D5086_009063</name>
</gene>
<reference evidence="1 2" key="1">
    <citation type="journal article" date="2024" name="Plant Biotechnol. J.">
        <title>Genome and CRISPR/Cas9 system of a widespread forest tree (Populus alba) in the world.</title>
        <authorList>
            <person name="Liu Y.J."/>
            <person name="Jiang P.F."/>
            <person name="Han X.M."/>
            <person name="Li X.Y."/>
            <person name="Wang H.M."/>
            <person name="Wang Y.J."/>
            <person name="Wang X.X."/>
            <person name="Zeng Q.Y."/>
        </authorList>
    </citation>
    <scope>NUCLEOTIDE SEQUENCE [LARGE SCALE GENOMIC DNA]</scope>
    <source>
        <strain evidence="2">cv. PAL-ZL1</strain>
    </source>
</reference>
<keyword evidence="2" id="KW-1185">Reference proteome</keyword>
<dbReference type="Proteomes" id="UP000309997">
    <property type="component" value="Unassembled WGS sequence"/>
</dbReference>